<evidence type="ECO:0000256" key="7">
    <source>
        <dbReference type="HAMAP-Rule" id="MF_01147"/>
    </source>
</evidence>
<name>A0A537JJL6_9BACT</name>
<feature type="transmembrane region" description="Helical" evidence="7">
    <location>
        <begin position="200"/>
        <end position="217"/>
    </location>
</feature>
<sequence>MHPVLLKLGPLKLGPLVLGPLLLRWYGAMMGLALFVSIPVTARFGALFGIERRLIVDSLALPFLTSLLVGARAGYAVSHPQDFVGDPLAIIRPPYAGLASHGAIAVGLAFLAVWCPRHRVPMWRLTDAMMPAILLAIMLVRWGNFMNGELYGDPTTLPWGIVFPGVPGGPRHPLQLYEIAGTALILGWVLRAAGRRPFDGYLFWWGIIASSALRFMLDLLRSEDRTVIFLTWGQMAALGLIVWGSWFLWTHARRGRTRPNPSKEAGGR</sequence>
<evidence type="ECO:0000256" key="3">
    <source>
        <dbReference type="ARBA" id="ARBA00022679"/>
    </source>
</evidence>
<evidence type="ECO:0000256" key="6">
    <source>
        <dbReference type="ARBA" id="ARBA00023136"/>
    </source>
</evidence>
<feature type="transmembrane region" description="Helical" evidence="7">
    <location>
        <begin position="23"/>
        <end position="42"/>
    </location>
</feature>
<feature type="transmembrane region" description="Helical" evidence="7">
    <location>
        <begin position="95"/>
        <end position="116"/>
    </location>
</feature>
<dbReference type="PANTHER" id="PTHR30589:SF0">
    <property type="entry name" value="PHOSPHATIDYLGLYCEROL--PROLIPOPROTEIN DIACYLGLYCERYL TRANSFERASE"/>
    <property type="match status" value="1"/>
</dbReference>
<keyword evidence="8" id="KW-0449">Lipoprotein</keyword>
<dbReference type="InterPro" id="IPR001640">
    <property type="entry name" value="Lgt"/>
</dbReference>
<comment type="similarity">
    <text evidence="1 7">Belongs to the Lgt family.</text>
</comment>
<gene>
    <name evidence="7" type="primary">lgt</name>
    <name evidence="8" type="ORF">E6H04_02395</name>
</gene>
<feature type="transmembrane region" description="Helical" evidence="7">
    <location>
        <begin position="229"/>
        <end position="249"/>
    </location>
</feature>
<organism evidence="8 9">
    <name type="scientific">Candidatus Segetimicrobium genomatis</name>
    <dbReference type="NCBI Taxonomy" id="2569760"/>
    <lineage>
        <taxon>Bacteria</taxon>
        <taxon>Bacillati</taxon>
        <taxon>Candidatus Sysuimicrobiota</taxon>
        <taxon>Candidatus Sysuimicrobiia</taxon>
        <taxon>Candidatus Sysuimicrobiales</taxon>
        <taxon>Candidatus Segetimicrobiaceae</taxon>
        <taxon>Candidatus Segetimicrobium</taxon>
    </lineage>
</organism>
<dbReference type="AlphaFoldDB" id="A0A537JJL6"/>
<dbReference type="Pfam" id="PF01790">
    <property type="entry name" value="LGT"/>
    <property type="match status" value="1"/>
</dbReference>
<comment type="function">
    <text evidence="7">Catalyzes the transfer of the diacylglyceryl group from phosphatidylglycerol to the sulfhydryl group of the N-terminal cysteine of a prolipoprotein, the first step in the formation of mature lipoproteins.</text>
</comment>
<dbReference type="Proteomes" id="UP000320048">
    <property type="component" value="Unassembled WGS sequence"/>
</dbReference>
<evidence type="ECO:0000256" key="1">
    <source>
        <dbReference type="ARBA" id="ARBA00007150"/>
    </source>
</evidence>
<dbReference type="EC" id="2.5.1.145" evidence="7"/>
<feature type="binding site" evidence="7">
    <location>
        <position position="141"/>
    </location>
    <ligand>
        <name>a 1,2-diacyl-sn-glycero-3-phospho-(1'-sn-glycerol)</name>
        <dbReference type="ChEBI" id="CHEBI:64716"/>
    </ligand>
</feature>
<keyword evidence="6 7" id="KW-0472">Membrane</keyword>
<comment type="subcellular location">
    <subcellularLocation>
        <location evidence="7">Cell membrane</location>
        <topology evidence="7">Multi-pass membrane protein</topology>
    </subcellularLocation>
</comment>
<proteinExistence type="inferred from homology"/>
<comment type="catalytic activity">
    <reaction evidence="7">
        <text>L-cysteinyl-[prolipoprotein] + a 1,2-diacyl-sn-glycero-3-phospho-(1'-sn-glycerol) = an S-1,2-diacyl-sn-glyceryl-L-cysteinyl-[prolipoprotein] + sn-glycerol 1-phosphate + H(+)</text>
        <dbReference type="Rhea" id="RHEA:56712"/>
        <dbReference type="Rhea" id="RHEA-COMP:14679"/>
        <dbReference type="Rhea" id="RHEA-COMP:14680"/>
        <dbReference type="ChEBI" id="CHEBI:15378"/>
        <dbReference type="ChEBI" id="CHEBI:29950"/>
        <dbReference type="ChEBI" id="CHEBI:57685"/>
        <dbReference type="ChEBI" id="CHEBI:64716"/>
        <dbReference type="ChEBI" id="CHEBI:140658"/>
        <dbReference type="EC" id="2.5.1.145"/>
    </reaction>
</comment>
<keyword evidence="5 7" id="KW-1133">Transmembrane helix</keyword>
<dbReference type="GO" id="GO:0008961">
    <property type="term" value="F:phosphatidylglycerol-prolipoprotein diacylglyceryl transferase activity"/>
    <property type="evidence" value="ECO:0007669"/>
    <property type="project" value="UniProtKB-UniRule"/>
</dbReference>
<comment type="caution">
    <text evidence="8">The sequence shown here is derived from an EMBL/GenBank/DDBJ whole genome shotgun (WGS) entry which is preliminary data.</text>
</comment>
<keyword evidence="3 7" id="KW-0808">Transferase</keyword>
<dbReference type="PANTHER" id="PTHR30589">
    <property type="entry name" value="PROLIPOPROTEIN DIACYLGLYCERYL TRANSFERASE"/>
    <property type="match status" value="1"/>
</dbReference>
<accession>A0A537JJL6</accession>
<evidence type="ECO:0000313" key="9">
    <source>
        <dbReference type="Proteomes" id="UP000320048"/>
    </source>
</evidence>
<reference evidence="8 9" key="1">
    <citation type="journal article" date="2019" name="Nat. Microbiol.">
        <title>Mediterranean grassland soil C-N compound turnover is dependent on rainfall and depth, and is mediated by genomically divergent microorganisms.</title>
        <authorList>
            <person name="Diamond S."/>
            <person name="Andeer P.F."/>
            <person name="Li Z."/>
            <person name="Crits-Christoph A."/>
            <person name="Burstein D."/>
            <person name="Anantharaman K."/>
            <person name="Lane K.R."/>
            <person name="Thomas B.C."/>
            <person name="Pan C."/>
            <person name="Northen T.R."/>
            <person name="Banfield J.F."/>
        </authorList>
    </citation>
    <scope>NUCLEOTIDE SEQUENCE [LARGE SCALE GENOMIC DNA]</scope>
    <source>
        <strain evidence="8">NP_7</strain>
    </source>
</reference>
<evidence type="ECO:0000256" key="4">
    <source>
        <dbReference type="ARBA" id="ARBA00022692"/>
    </source>
</evidence>
<keyword evidence="4 7" id="KW-0812">Transmembrane</keyword>
<protein>
    <recommendedName>
        <fullName evidence="7">Phosphatidylglycerol--prolipoprotein diacylglyceryl transferase</fullName>
        <ecNumber evidence="7">2.5.1.145</ecNumber>
    </recommendedName>
</protein>
<dbReference type="GO" id="GO:0042158">
    <property type="term" value="P:lipoprotein biosynthetic process"/>
    <property type="evidence" value="ECO:0007669"/>
    <property type="project" value="UniProtKB-UniRule"/>
</dbReference>
<comment type="pathway">
    <text evidence="7">Protein modification; lipoprotein biosynthesis (diacylglyceryl transfer).</text>
</comment>
<dbReference type="GO" id="GO:0005886">
    <property type="term" value="C:plasma membrane"/>
    <property type="evidence" value="ECO:0007669"/>
    <property type="project" value="UniProtKB-SubCell"/>
</dbReference>
<feature type="transmembrane region" description="Helical" evidence="7">
    <location>
        <begin position="128"/>
        <end position="145"/>
    </location>
</feature>
<evidence type="ECO:0000256" key="2">
    <source>
        <dbReference type="ARBA" id="ARBA00022475"/>
    </source>
</evidence>
<dbReference type="HAMAP" id="MF_01147">
    <property type="entry name" value="Lgt"/>
    <property type="match status" value="1"/>
</dbReference>
<evidence type="ECO:0000256" key="5">
    <source>
        <dbReference type="ARBA" id="ARBA00022989"/>
    </source>
</evidence>
<keyword evidence="2 7" id="KW-1003">Cell membrane</keyword>
<feature type="transmembrane region" description="Helical" evidence="7">
    <location>
        <begin position="54"/>
        <end position="75"/>
    </location>
</feature>
<evidence type="ECO:0000313" key="8">
    <source>
        <dbReference type="EMBL" id="TMI83739.1"/>
    </source>
</evidence>
<dbReference type="EMBL" id="VBAO01000062">
    <property type="protein sequence ID" value="TMI83739.1"/>
    <property type="molecule type" value="Genomic_DNA"/>
</dbReference>
<dbReference type="UniPathway" id="UPA00664"/>
<feature type="transmembrane region" description="Helical" evidence="7">
    <location>
        <begin position="174"/>
        <end position="193"/>
    </location>
</feature>